<gene>
    <name evidence="5" type="ORF">DQG23_09670</name>
</gene>
<dbReference type="PANTHER" id="PTHR42789">
    <property type="entry name" value="D-ISOMER SPECIFIC 2-HYDROXYACID DEHYDROGENASE FAMILY PROTEIN (AFU_ORTHOLOGUE AFUA_6G10090)"/>
    <property type="match status" value="1"/>
</dbReference>
<name>A0A329MQF6_9BACL</name>
<dbReference type="SUPFAM" id="SSF51735">
    <property type="entry name" value="NAD(P)-binding Rossmann-fold domains"/>
    <property type="match status" value="1"/>
</dbReference>
<dbReference type="EMBL" id="QMFB01000004">
    <property type="protein sequence ID" value="RAV21526.1"/>
    <property type="molecule type" value="Genomic_DNA"/>
</dbReference>
<dbReference type="Proteomes" id="UP000250369">
    <property type="component" value="Unassembled WGS sequence"/>
</dbReference>
<keyword evidence="3" id="KW-0520">NAD</keyword>
<dbReference type="AlphaFoldDB" id="A0A329MQF6"/>
<dbReference type="Pfam" id="PF02826">
    <property type="entry name" value="2-Hacid_dh_C"/>
    <property type="match status" value="1"/>
</dbReference>
<reference evidence="5 6" key="1">
    <citation type="journal article" date="2009" name="Int. J. Syst. Evol. Microbiol.">
        <title>Paenibacillus contaminans sp. nov., isolated from a contaminated laboratory plate.</title>
        <authorList>
            <person name="Chou J.H."/>
            <person name="Lee J.H."/>
            <person name="Lin M.C."/>
            <person name="Chang P.S."/>
            <person name="Arun A.B."/>
            <person name="Young C.C."/>
            <person name="Chen W.M."/>
        </authorList>
    </citation>
    <scope>NUCLEOTIDE SEQUENCE [LARGE SCALE GENOMIC DNA]</scope>
    <source>
        <strain evidence="5 6">CKOBP-6</strain>
    </source>
</reference>
<evidence type="ECO:0000256" key="2">
    <source>
        <dbReference type="ARBA" id="ARBA00023002"/>
    </source>
</evidence>
<organism evidence="5 6">
    <name type="scientific">Paenibacillus contaminans</name>
    <dbReference type="NCBI Taxonomy" id="450362"/>
    <lineage>
        <taxon>Bacteria</taxon>
        <taxon>Bacillati</taxon>
        <taxon>Bacillota</taxon>
        <taxon>Bacilli</taxon>
        <taxon>Bacillales</taxon>
        <taxon>Paenibacillaceae</taxon>
        <taxon>Paenibacillus</taxon>
    </lineage>
</organism>
<dbReference type="GO" id="GO:0047545">
    <property type="term" value="F:(S)-2-hydroxyglutarate dehydrogenase activity"/>
    <property type="evidence" value="ECO:0007669"/>
    <property type="project" value="UniProtKB-ARBA"/>
</dbReference>
<dbReference type="InterPro" id="IPR006140">
    <property type="entry name" value="D-isomer_DH_NAD-bd"/>
</dbReference>
<dbReference type="InterPro" id="IPR036291">
    <property type="entry name" value="NAD(P)-bd_dom_sf"/>
</dbReference>
<evidence type="ECO:0000313" key="6">
    <source>
        <dbReference type="Proteomes" id="UP000250369"/>
    </source>
</evidence>
<comment type="caution">
    <text evidence="5">The sequence shown here is derived from an EMBL/GenBank/DDBJ whole genome shotgun (WGS) entry which is preliminary data.</text>
</comment>
<dbReference type="InterPro" id="IPR029753">
    <property type="entry name" value="D-isomer_DH_CS"/>
</dbReference>
<dbReference type="FunFam" id="3.40.50.720:FF:000041">
    <property type="entry name" value="D-3-phosphoglycerate dehydrogenase"/>
    <property type="match status" value="1"/>
</dbReference>
<dbReference type="PROSITE" id="PS00670">
    <property type="entry name" value="D_2_HYDROXYACID_DH_2"/>
    <property type="match status" value="1"/>
</dbReference>
<dbReference type="InterPro" id="IPR050857">
    <property type="entry name" value="D-2-hydroxyacid_DH"/>
</dbReference>
<evidence type="ECO:0000313" key="5">
    <source>
        <dbReference type="EMBL" id="RAV21526.1"/>
    </source>
</evidence>
<feature type="domain" description="D-isomer specific 2-hydroxyacid dehydrogenase NAD-binding" evidence="4">
    <location>
        <begin position="118"/>
        <end position="291"/>
    </location>
</feature>
<keyword evidence="2" id="KW-0560">Oxidoreductase</keyword>
<comment type="similarity">
    <text evidence="1">Belongs to the D-isomer specific 2-hydroxyacid dehydrogenase family.</text>
</comment>
<accession>A0A329MQF6</accession>
<evidence type="ECO:0000256" key="1">
    <source>
        <dbReference type="ARBA" id="ARBA00005854"/>
    </source>
</evidence>
<proteinExistence type="inferred from homology"/>
<dbReference type="GO" id="GO:0004617">
    <property type="term" value="F:phosphoglycerate dehydrogenase activity"/>
    <property type="evidence" value="ECO:0007669"/>
    <property type="project" value="UniProtKB-ARBA"/>
</dbReference>
<sequence>MGVKIAILAEPDIQQRIFEDSHWRQLADIGEVARNDQPGVPRPEILKRLLEGADYAITSWGCPTLTRDILEVAPELKAVIHAAGTVKGIVTPDLWSRGIRVTSGNGPLGIGVAETALGMTIASLKEMWRLSQDTRNGKWDEGRGRVRELYRVTIGVIGAGKAGAHYIRLLRNFEVTILVYDPVLTAEQAEVMGAVKRGLEEVLRRSDVVSIHAPSIPETHKMFNRERLGWMKDDAILINTARGSIVDEEALADVLREGRLFACLDVTDPEPPAADHPLRGLPNCIITPHLAGAVNNGVKRLGQFAIDELRRMLAGEPLAGEVKEEQMSTLA</sequence>
<dbReference type="PROSITE" id="PS00671">
    <property type="entry name" value="D_2_HYDROXYACID_DH_3"/>
    <property type="match status" value="1"/>
</dbReference>
<dbReference type="SUPFAM" id="SSF52283">
    <property type="entry name" value="Formate/glycerate dehydrogenase catalytic domain-like"/>
    <property type="match status" value="1"/>
</dbReference>
<dbReference type="GO" id="GO:0006564">
    <property type="term" value="P:L-serine biosynthetic process"/>
    <property type="evidence" value="ECO:0007669"/>
    <property type="project" value="UniProtKB-ARBA"/>
</dbReference>
<protein>
    <submittedName>
        <fullName evidence="5">Hydroxyacid dehydrogenase</fullName>
    </submittedName>
</protein>
<dbReference type="OrthoDB" id="9805416at2"/>
<keyword evidence="6" id="KW-1185">Reference proteome</keyword>
<dbReference type="PANTHER" id="PTHR42789:SF1">
    <property type="entry name" value="D-ISOMER SPECIFIC 2-HYDROXYACID DEHYDROGENASE FAMILY PROTEIN (AFU_ORTHOLOGUE AFUA_6G10090)"/>
    <property type="match status" value="1"/>
</dbReference>
<dbReference type="CDD" id="cd12167">
    <property type="entry name" value="2-Hacid_dh_8"/>
    <property type="match status" value="1"/>
</dbReference>
<evidence type="ECO:0000259" key="4">
    <source>
        <dbReference type="Pfam" id="PF02826"/>
    </source>
</evidence>
<dbReference type="RefSeq" id="WP_113030617.1">
    <property type="nucleotide sequence ID" value="NZ_QMFB01000004.1"/>
</dbReference>
<dbReference type="GO" id="GO:0051287">
    <property type="term" value="F:NAD binding"/>
    <property type="evidence" value="ECO:0007669"/>
    <property type="project" value="InterPro"/>
</dbReference>
<evidence type="ECO:0000256" key="3">
    <source>
        <dbReference type="ARBA" id="ARBA00023027"/>
    </source>
</evidence>
<dbReference type="Gene3D" id="3.40.50.720">
    <property type="entry name" value="NAD(P)-binding Rossmann-like Domain"/>
    <property type="match status" value="2"/>
</dbReference>